<dbReference type="Pfam" id="PF03572">
    <property type="entry name" value="Peptidase_S41"/>
    <property type="match status" value="1"/>
</dbReference>
<dbReference type="RefSeq" id="WP_090556091.1">
    <property type="nucleotide sequence ID" value="NZ_FNRA01000003.1"/>
</dbReference>
<evidence type="ECO:0000313" key="2">
    <source>
        <dbReference type="EMBL" id="SEA52342.1"/>
    </source>
</evidence>
<accession>A0A1H4BWX0</accession>
<evidence type="ECO:0000259" key="1">
    <source>
        <dbReference type="SMART" id="SM00245"/>
    </source>
</evidence>
<feature type="domain" description="Tail specific protease" evidence="1">
    <location>
        <begin position="232"/>
        <end position="401"/>
    </location>
</feature>
<dbReference type="SUPFAM" id="SSF52096">
    <property type="entry name" value="ClpP/crotonase"/>
    <property type="match status" value="1"/>
</dbReference>
<dbReference type="STRING" id="425514.SAMN05443550_103491"/>
<dbReference type="Gene3D" id="3.90.226.10">
    <property type="entry name" value="2-enoyl-CoA Hydratase, Chain A, domain 1"/>
    <property type="match status" value="2"/>
</dbReference>
<dbReference type="GO" id="GO:0008236">
    <property type="term" value="F:serine-type peptidase activity"/>
    <property type="evidence" value="ECO:0007669"/>
    <property type="project" value="InterPro"/>
</dbReference>
<dbReference type="AlphaFoldDB" id="A0A1H4BWX0"/>
<dbReference type="EMBL" id="FNRA01000003">
    <property type="protein sequence ID" value="SEA52342.1"/>
    <property type="molecule type" value="Genomic_DNA"/>
</dbReference>
<dbReference type="Proteomes" id="UP000198850">
    <property type="component" value="Unassembled WGS sequence"/>
</dbReference>
<sequence>MNRARPLLTLGFIFLITIGLHGQDLNHHLHDLDFLYQTLKKTPGYKDQIKGQKQKDYVQLFQRLKNAQIGPSALDTFYHYSKLFWPIKDMHLGFWEVFDKDLSIEKLKDSVYIAAYHRKSAFKKIPKVNLDLDSLEHSLQSRPADSIEGIYSAGRFGKIGVFRTSVRDSLMGVVLSAGFGNSERGELFGIFKEHVAGRFRGVYTALLTKSWVYSPDVGFRQGMLNRLDLRKEKAFSYAEFWSPKPFYYKIISPKAQYIYLGTFISSNSNLKIAREFYERIKDSLTAPNLIVDLRGNPGGGERCSDQFLKLIKKYASRGRVYVLVNRFVGSNAERFTLALKGHKNVKVYGEITAGVIAYGKNSGDVVQLPSGRFQVYNTDMKDPANYLQYEEVGVVPDVLLNNRSDWINQLSPFFHN</sequence>
<dbReference type="InterPro" id="IPR029045">
    <property type="entry name" value="ClpP/crotonase-like_dom_sf"/>
</dbReference>
<organism evidence="2 3">
    <name type="scientific">Pedobacter hartonius</name>
    <dbReference type="NCBI Taxonomy" id="425514"/>
    <lineage>
        <taxon>Bacteria</taxon>
        <taxon>Pseudomonadati</taxon>
        <taxon>Bacteroidota</taxon>
        <taxon>Sphingobacteriia</taxon>
        <taxon>Sphingobacteriales</taxon>
        <taxon>Sphingobacteriaceae</taxon>
        <taxon>Pedobacter</taxon>
    </lineage>
</organism>
<dbReference type="OrthoDB" id="2327485at2"/>
<dbReference type="GO" id="GO:0006508">
    <property type="term" value="P:proteolysis"/>
    <property type="evidence" value="ECO:0007669"/>
    <property type="project" value="InterPro"/>
</dbReference>
<dbReference type="InterPro" id="IPR005151">
    <property type="entry name" value="Tail-specific_protease"/>
</dbReference>
<proteinExistence type="predicted"/>
<protein>
    <submittedName>
        <fullName evidence="2">Peptidase family S41</fullName>
    </submittedName>
</protein>
<name>A0A1H4BWX0_9SPHI</name>
<evidence type="ECO:0000313" key="3">
    <source>
        <dbReference type="Proteomes" id="UP000198850"/>
    </source>
</evidence>
<reference evidence="2 3" key="1">
    <citation type="submission" date="2016-10" db="EMBL/GenBank/DDBJ databases">
        <authorList>
            <person name="de Groot N.N."/>
        </authorList>
    </citation>
    <scope>NUCLEOTIDE SEQUENCE [LARGE SCALE GENOMIC DNA]</scope>
    <source>
        <strain evidence="2 3">DSM 19033</strain>
    </source>
</reference>
<dbReference type="SMART" id="SM00245">
    <property type="entry name" value="TSPc"/>
    <property type="match status" value="1"/>
</dbReference>
<keyword evidence="3" id="KW-1185">Reference proteome</keyword>
<gene>
    <name evidence="2" type="ORF">SAMN05443550_103491</name>
</gene>